<feature type="region of interest" description="Disordered" evidence="1">
    <location>
        <begin position="384"/>
        <end position="407"/>
    </location>
</feature>
<evidence type="ECO:0000313" key="3">
    <source>
        <dbReference type="Proteomes" id="UP001140453"/>
    </source>
</evidence>
<proteinExistence type="predicted"/>
<keyword evidence="3" id="KW-1185">Reference proteome</keyword>
<dbReference type="EMBL" id="JAPEVB010000003">
    <property type="protein sequence ID" value="KAJ4391449.1"/>
    <property type="molecule type" value="Genomic_DNA"/>
</dbReference>
<dbReference type="OrthoDB" id="5374349at2759"/>
<dbReference type="Proteomes" id="UP001140453">
    <property type="component" value="Unassembled WGS sequence"/>
</dbReference>
<dbReference type="AlphaFoldDB" id="A0A9W8YSL6"/>
<evidence type="ECO:0000313" key="2">
    <source>
        <dbReference type="EMBL" id="KAJ4391449.1"/>
    </source>
</evidence>
<evidence type="ECO:0000256" key="1">
    <source>
        <dbReference type="SAM" id="MobiDB-lite"/>
    </source>
</evidence>
<organism evidence="2 3">
    <name type="scientific">Gnomoniopsis smithogilvyi</name>
    <dbReference type="NCBI Taxonomy" id="1191159"/>
    <lineage>
        <taxon>Eukaryota</taxon>
        <taxon>Fungi</taxon>
        <taxon>Dikarya</taxon>
        <taxon>Ascomycota</taxon>
        <taxon>Pezizomycotina</taxon>
        <taxon>Sordariomycetes</taxon>
        <taxon>Sordariomycetidae</taxon>
        <taxon>Diaporthales</taxon>
        <taxon>Gnomoniaceae</taxon>
        <taxon>Gnomoniopsis</taxon>
    </lineage>
</organism>
<comment type="caution">
    <text evidence="2">The sequence shown here is derived from an EMBL/GenBank/DDBJ whole genome shotgun (WGS) entry which is preliminary data.</text>
</comment>
<sequence length="424" mass="45016">MAKEKKAKQPAVDLQKIISEGRDRKKVQDAADKIFGKNRAIGAKKASGTDGSLATRAGVNKQRLNSSTFAARPNSLAARSNDRSAIAPPTGPRADTRAARNAQGLADALFSTKPNPAQAQVNIVPNRSNNGNGATRGATMQFNGAAARGARQQAPRPVGGMTIKGIAGPHVVEVRGFAPGTSAADVEEAMRAKGISVHSCRILQSSPKVIVDILCDSKEDADRIGEFHQQWTDYDSRTGRGFQLFVMESRPAPAPTGFKSQPSQNNGVLVDGSMGFDPLPVDHGNGDSGLYSDQLVKNNTHNNKSNNGPHNNRRGRGFRGGRGRTDLRTTLSTRKLIAGVGERKMLTRTVRVDAGRNTQHMTTAEPLQGKLMDAGDVSCSPSIGMMQTDSSKRTAVEAGKTRHTTEKSSIATTTKMTGAVGIRG</sequence>
<name>A0A9W8YSL6_9PEZI</name>
<gene>
    <name evidence="2" type="ORF">N0V93_005066</name>
</gene>
<feature type="region of interest" description="Disordered" evidence="1">
    <location>
        <begin position="281"/>
        <end position="325"/>
    </location>
</feature>
<reference evidence="2" key="1">
    <citation type="submission" date="2022-10" db="EMBL/GenBank/DDBJ databases">
        <title>Tapping the CABI collections for fungal endophytes: first genome assemblies for Collariella, Neodidymelliopsis, Ascochyta clinopodiicola, Didymella pomorum, Didymosphaeria variabile, Neocosmospora piperis and Neocucurbitaria cava.</title>
        <authorList>
            <person name="Hill R."/>
        </authorList>
    </citation>
    <scope>NUCLEOTIDE SEQUENCE</scope>
    <source>
        <strain evidence="2">IMI 355082</strain>
    </source>
</reference>
<feature type="region of interest" description="Disordered" evidence="1">
    <location>
        <begin position="64"/>
        <end position="96"/>
    </location>
</feature>
<feature type="compositionally biased region" description="Basic and acidic residues" evidence="1">
    <location>
        <begin position="390"/>
        <end position="406"/>
    </location>
</feature>
<feature type="compositionally biased region" description="Low complexity" evidence="1">
    <location>
        <begin position="298"/>
        <end position="310"/>
    </location>
</feature>
<feature type="compositionally biased region" description="Basic residues" evidence="1">
    <location>
        <begin position="311"/>
        <end position="322"/>
    </location>
</feature>
<protein>
    <submittedName>
        <fullName evidence="2">Uncharacterized protein</fullName>
    </submittedName>
</protein>
<accession>A0A9W8YSL6</accession>